<protein>
    <submittedName>
        <fullName evidence="2">Uncharacterized protein</fullName>
    </submittedName>
</protein>
<dbReference type="EMBL" id="JABEXW010000329">
    <property type="protein sequence ID" value="KAF4965766.1"/>
    <property type="molecule type" value="Genomic_DNA"/>
</dbReference>
<evidence type="ECO:0000313" key="2">
    <source>
        <dbReference type="EMBL" id="KAF4965766.1"/>
    </source>
</evidence>
<sequence>MESLQLSQVLADLSNIGAADPGAAEAIVTANNPSHSSYTRTDAAATVPTSSPATHHPRRPTGLQRHWSSEGKFDKFGRRILSPGSHSGSNGNSSPGTPRRGESDVRHSRQQSPPRRSCDLGTDGPVIQFEEDLERASTLMQLYDIRSKIKQQDNSSLIKAREKVNAIAARQQAQQAAERNMKAADELRRQRYSFPRAGL</sequence>
<dbReference type="AlphaFoldDB" id="A0A8H4TX41"/>
<gene>
    <name evidence="2" type="ORF">FSARC_6469</name>
</gene>
<feature type="compositionally biased region" description="Low complexity" evidence="1">
    <location>
        <begin position="41"/>
        <end position="54"/>
    </location>
</feature>
<reference evidence="2" key="1">
    <citation type="journal article" date="2020" name="BMC Genomics">
        <title>Correction to: Identification and distribution of gene clusters required for synthesis of sphingolipid metabolism inhibitors in diverse species of the filamentous fungus Fusarium.</title>
        <authorList>
            <person name="Kim H.S."/>
            <person name="Lohmar J.M."/>
            <person name="Busman M."/>
            <person name="Brown D.W."/>
            <person name="Naumann T.A."/>
            <person name="Divon H.H."/>
            <person name="Lysoe E."/>
            <person name="Uhlig S."/>
            <person name="Proctor R.H."/>
        </authorList>
    </citation>
    <scope>NUCLEOTIDE SEQUENCE</scope>
    <source>
        <strain evidence="2">NRRL 20472</strain>
    </source>
</reference>
<accession>A0A8H4TX41</accession>
<name>A0A8H4TX41_9HYPO</name>
<feature type="region of interest" description="Disordered" evidence="1">
    <location>
        <begin position="27"/>
        <end position="124"/>
    </location>
</feature>
<feature type="compositionally biased region" description="Basic and acidic residues" evidence="1">
    <location>
        <begin position="67"/>
        <end position="77"/>
    </location>
</feature>
<keyword evidence="3" id="KW-1185">Reference proteome</keyword>
<evidence type="ECO:0000256" key="1">
    <source>
        <dbReference type="SAM" id="MobiDB-lite"/>
    </source>
</evidence>
<feature type="compositionally biased region" description="Polar residues" evidence="1">
    <location>
        <begin position="29"/>
        <end position="40"/>
    </location>
</feature>
<organism evidence="2 3">
    <name type="scientific">Fusarium sarcochroum</name>
    <dbReference type="NCBI Taxonomy" id="1208366"/>
    <lineage>
        <taxon>Eukaryota</taxon>
        <taxon>Fungi</taxon>
        <taxon>Dikarya</taxon>
        <taxon>Ascomycota</taxon>
        <taxon>Pezizomycotina</taxon>
        <taxon>Sordariomycetes</taxon>
        <taxon>Hypocreomycetidae</taxon>
        <taxon>Hypocreales</taxon>
        <taxon>Nectriaceae</taxon>
        <taxon>Fusarium</taxon>
        <taxon>Fusarium lateritium species complex</taxon>
    </lineage>
</organism>
<dbReference type="Proteomes" id="UP000622797">
    <property type="component" value="Unassembled WGS sequence"/>
</dbReference>
<feature type="compositionally biased region" description="Low complexity" evidence="1">
    <location>
        <begin position="82"/>
        <end position="96"/>
    </location>
</feature>
<evidence type="ECO:0000313" key="3">
    <source>
        <dbReference type="Proteomes" id="UP000622797"/>
    </source>
</evidence>
<proteinExistence type="predicted"/>
<dbReference type="OrthoDB" id="3519533at2759"/>
<comment type="caution">
    <text evidence="2">The sequence shown here is derived from an EMBL/GenBank/DDBJ whole genome shotgun (WGS) entry which is preliminary data.</text>
</comment>
<reference evidence="2" key="2">
    <citation type="submission" date="2020-05" db="EMBL/GenBank/DDBJ databases">
        <authorList>
            <person name="Kim H.-S."/>
            <person name="Proctor R.H."/>
            <person name="Brown D.W."/>
        </authorList>
    </citation>
    <scope>NUCLEOTIDE SEQUENCE</scope>
    <source>
        <strain evidence="2">NRRL 20472</strain>
    </source>
</reference>